<evidence type="ECO:0000313" key="4">
    <source>
        <dbReference type="Proteomes" id="UP001595536"/>
    </source>
</evidence>
<feature type="active site" evidence="2">
    <location>
        <position position="134"/>
    </location>
</feature>
<gene>
    <name evidence="3" type="ORF">ACFOEX_00600</name>
</gene>
<comment type="caution">
    <text evidence="3">The sequence shown here is derived from an EMBL/GenBank/DDBJ whole genome shotgun (WGS) entry which is preliminary data.</text>
</comment>
<organism evidence="3 4">
    <name type="scientific">Camelimonas abortus</name>
    <dbReference type="NCBI Taxonomy" id="1017184"/>
    <lineage>
        <taxon>Bacteria</taxon>
        <taxon>Pseudomonadati</taxon>
        <taxon>Pseudomonadota</taxon>
        <taxon>Alphaproteobacteria</taxon>
        <taxon>Hyphomicrobiales</taxon>
        <taxon>Chelatococcaceae</taxon>
        <taxon>Camelimonas</taxon>
    </lineage>
</organism>
<keyword evidence="4" id="KW-1185">Reference proteome</keyword>
<dbReference type="SUPFAM" id="SSF56420">
    <property type="entry name" value="Peptide deformylase"/>
    <property type="match status" value="1"/>
</dbReference>
<evidence type="ECO:0000256" key="1">
    <source>
        <dbReference type="ARBA" id="ARBA00010759"/>
    </source>
</evidence>
<dbReference type="Pfam" id="PF01327">
    <property type="entry name" value="Pep_deformylase"/>
    <property type="match status" value="1"/>
</dbReference>
<keyword evidence="3" id="KW-0378">Hydrolase</keyword>
<dbReference type="Proteomes" id="UP001595536">
    <property type="component" value="Unassembled WGS sequence"/>
</dbReference>
<dbReference type="RefSeq" id="WP_376868622.1">
    <property type="nucleotide sequence ID" value="NZ_JBHRUV010000004.1"/>
</dbReference>
<dbReference type="GO" id="GO:0042586">
    <property type="term" value="F:peptide deformylase activity"/>
    <property type="evidence" value="ECO:0007669"/>
    <property type="project" value="UniProtKB-EC"/>
</dbReference>
<dbReference type="InterPro" id="IPR023635">
    <property type="entry name" value="Peptide_deformylase"/>
</dbReference>
<sequence length="164" mass="18457">MTVLPPLLWPDPRLATPSREVRAFDAQLRRAAEDVLESMRAAGGVGPAAGHFGLDLRLFVLELPEDPAPQFFVNARIVETSAETARHDEGSISMPGARCEVTRPARALVRWQDLDGAGRQAWFDGFRAACAQHEIDQTDGVFWLQRLSRLKRDLTVKRWRKRQA</sequence>
<dbReference type="PIRSF" id="PIRSF004749">
    <property type="entry name" value="Pep_def"/>
    <property type="match status" value="1"/>
</dbReference>
<comment type="caution">
    <text evidence="2">Lacks conserved residue(s) required for the propagation of feature annotation.</text>
</comment>
<dbReference type="Gene3D" id="3.90.45.10">
    <property type="entry name" value="Peptide deformylase"/>
    <property type="match status" value="1"/>
</dbReference>
<proteinExistence type="inferred from homology"/>
<dbReference type="HAMAP" id="MF_00163">
    <property type="entry name" value="Pep_deformylase"/>
    <property type="match status" value="1"/>
</dbReference>
<protein>
    <recommendedName>
        <fullName evidence="2">Peptide deformylase-like</fullName>
    </recommendedName>
    <alternativeName>
        <fullName evidence="2">Polypeptide deformylase-like</fullName>
    </alternativeName>
</protein>
<evidence type="ECO:0000256" key="2">
    <source>
        <dbReference type="HAMAP-Rule" id="MF_00163"/>
    </source>
</evidence>
<dbReference type="CDD" id="cd00487">
    <property type="entry name" value="Pep_deformylase"/>
    <property type="match status" value="1"/>
</dbReference>
<evidence type="ECO:0000313" key="3">
    <source>
        <dbReference type="EMBL" id="MFC3264859.1"/>
    </source>
</evidence>
<dbReference type="EMBL" id="JBHRUV010000004">
    <property type="protein sequence ID" value="MFC3264859.1"/>
    <property type="molecule type" value="Genomic_DNA"/>
</dbReference>
<name>A0ABV7LB06_9HYPH</name>
<dbReference type="NCBIfam" id="NF009484">
    <property type="entry name" value="PRK12846.1-5"/>
    <property type="match status" value="1"/>
</dbReference>
<dbReference type="PANTHER" id="PTHR10458:SF22">
    <property type="entry name" value="PEPTIDE DEFORMYLASE"/>
    <property type="match status" value="1"/>
</dbReference>
<dbReference type="PANTHER" id="PTHR10458">
    <property type="entry name" value="PEPTIDE DEFORMYLASE"/>
    <property type="match status" value="1"/>
</dbReference>
<accession>A0ABV7LB06</accession>
<dbReference type="InterPro" id="IPR036821">
    <property type="entry name" value="Peptide_deformylase_sf"/>
</dbReference>
<reference evidence="4" key="1">
    <citation type="journal article" date="2019" name="Int. J. Syst. Evol. Microbiol.">
        <title>The Global Catalogue of Microorganisms (GCM) 10K type strain sequencing project: providing services to taxonomists for standard genome sequencing and annotation.</title>
        <authorList>
            <consortium name="The Broad Institute Genomics Platform"/>
            <consortium name="The Broad Institute Genome Sequencing Center for Infectious Disease"/>
            <person name="Wu L."/>
            <person name="Ma J."/>
        </authorList>
    </citation>
    <scope>NUCLEOTIDE SEQUENCE [LARGE SCALE GENOMIC DNA]</scope>
    <source>
        <strain evidence="4">CCM 7941</strain>
    </source>
</reference>
<dbReference type="PRINTS" id="PR01576">
    <property type="entry name" value="PDEFORMYLASE"/>
</dbReference>
<comment type="similarity">
    <text evidence="1 2">Belongs to the polypeptide deformylase family.</text>
</comment>